<dbReference type="AlphaFoldDB" id="A0A7R9YSQ0"/>
<dbReference type="InterPro" id="IPR036378">
    <property type="entry name" value="FAS1_dom_sf"/>
</dbReference>
<dbReference type="PANTHER" id="PTHR10900:SF77">
    <property type="entry name" value="FI19380P1"/>
    <property type="match status" value="1"/>
</dbReference>
<feature type="domain" description="FAS1" evidence="2">
    <location>
        <begin position="336"/>
        <end position="486"/>
    </location>
</feature>
<dbReference type="Pfam" id="PF02469">
    <property type="entry name" value="Fasciclin"/>
    <property type="match status" value="3"/>
</dbReference>
<gene>
    <name evidence="3" type="ORF">CEUR00632_LOCUS4748</name>
</gene>
<dbReference type="PANTHER" id="PTHR10900">
    <property type="entry name" value="PERIOSTIN-RELATED"/>
    <property type="match status" value="1"/>
</dbReference>
<dbReference type="EMBL" id="HBEC01010303">
    <property type="protein sequence ID" value="CAD8284713.1"/>
    <property type="molecule type" value="Transcribed_RNA"/>
</dbReference>
<sequence>MPARRPNAGVAVTVALLALLAASASVDARRDLTWWWRFKKPDPEPTIAEVATENNLNSLVAAVMAAQQKIIDLVTDPDTVATVLAPSDAAFRTFLNDNMDILDDQQRLTNLLAYHILPGAIVESTAATAAGVPVETLLPDSRDGAAEVTFKAVGDGVVIDDASGTDAVVQIADVSAGKSLVHVIDKVLVLPTVPTLASVAVDSEVLSTLVEAVLRSPTVAAAAFDPHTEVTLLAPSNQAFADFLTANDIPSLDAIPVEVLTEVLLYHIVPTVFTAEDAIASAPADFETLLSGRKVSTSIVDGNLRINDDVAPIATDIPAGRSIVHVINQVLSPPMLPTILDVASGVPELSVLVDAVQVSRFAGAATDDTTAITVLAPTNAAFEALLADLDITAAQLLAPESRDLLDQILANHLIGHPVPSSQFGSRKTIVSTLLHGGYLTIQVVREHVRIAVGWVWWGNLNNHTPKVVTADVHAGNSIVHVIDQVLVPASWTRSWGNVLKFLRNIFH</sequence>
<name>A0A7R9YSQ0_9CHLO</name>
<evidence type="ECO:0000313" key="3">
    <source>
        <dbReference type="EMBL" id="CAD8284713.1"/>
    </source>
</evidence>
<feature type="domain" description="FAS1" evidence="2">
    <location>
        <begin position="193"/>
        <end position="331"/>
    </location>
</feature>
<organism evidence="3">
    <name type="scientific">Chlamydomonas euryale</name>
    <dbReference type="NCBI Taxonomy" id="1486919"/>
    <lineage>
        <taxon>Eukaryota</taxon>
        <taxon>Viridiplantae</taxon>
        <taxon>Chlorophyta</taxon>
        <taxon>core chlorophytes</taxon>
        <taxon>Chlorophyceae</taxon>
        <taxon>CS clade</taxon>
        <taxon>Chlamydomonadales</taxon>
        <taxon>Chlamydomonadaceae</taxon>
        <taxon>Chlamydomonas</taxon>
    </lineage>
</organism>
<proteinExistence type="predicted"/>
<feature type="domain" description="FAS1" evidence="2">
    <location>
        <begin position="43"/>
        <end position="188"/>
    </location>
</feature>
<feature type="chain" id="PRO_5030950690" description="FAS1 domain-containing protein" evidence="1">
    <location>
        <begin position="29"/>
        <end position="507"/>
    </location>
</feature>
<dbReference type="GO" id="GO:0005615">
    <property type="term" value="C:extracellular space"/>
    <property type="evidence" value="ECO:0007669"/>
    <property type="project" value="TreeGrafter"/>
</dbReference>
<evidence type="ECO:0000256" key="1">
    <source>
        <dbReference type="SAM" id="SignalP"/>
    </source>
</evidence>
<keyword evidence="1" id="KW-0732">Signal</keyword>
<dbReference type="InterPro" id="IPR050904">
    <property type="entry name" value="Adhesion/Biosynth-related"/>
</dbReference>
<dbReference type="SUPFAM" id="SSF82153">
    <property type="entry name" value="FAS1 domain"/>
    <property type="match status" value="3"/>
</dbReference>
<dbReference type="SMART" id="SM00554">
    <property type="entry name" value="FAS1"/>
    <property type="match status" value="3"/>
</dbReference>
<dbReference type="InterPro" id="IPR000782">
    <property type="entry name" value="FAS1_domain"/>
</dbReference>
<dbReference type="PROSITE" id="PS50213">
    <property type="entry name" value="FAS1"/>
    <property type="match status" value="3"/>
</dbReference>
<protein>
    <recommendedName>
        <fullName evidence="2">FAS1 domain-containing protein</fullName>
    </recommendedName>
</protein>
<evidence type="ECO:0000259" key="2">
    <source>
        <dbReference type="PROSITE" id="PS50213"/>
    </source>
</evidence>
<accession>A0A7R9YSQ0</accession>
<reference evidence="3" key="1">
    <citation type="submission" date="2021-01" db="EMBL/GenBank/DDBJ databases">
        <authorList>
            <person name="Corre E."/>
            <person name="Pelletier E."/>
            <person name="Niang G."/>
            <person name="Scheremetjew M."/>
            <person name="Finn R."/>
            <person name="Kale V."/>
            <person name="Holt S."/>
            <person name="Cochrane G."/>
            <person name="Meng A."/>
            <person name="Brown T."/>
            <person name="Cohen L."/>
        </authorList>
    </citation>
    <scope>NUCLEOTIDE SEQUENCE</scope>
    <source>
        <strain evidence="3">CCMP219</strain>
    </source>
</reference>
<feature type="signal peptide" evidence="1">
    <location>
        <begin position="1"/>
        <end position="28"/>
    </location>
</feature>
<dbReference type="Gene3D" id="2.30.180.10">
    <property type="entry name" value="FAS1 domain"/>
    <property type="match status" value="3"/>
</dbReference>